<proteinExistence type="inferred from homology"/>
<dbReference type="Proteomes" id="UP001500957">
    <property type="component" value="Unassembled WGS sequence"/>
</dbReference>
<dbReference type="PANTHER" id="PTHR42760:SF132">
    <property type="entry name" value="SHORT-CHAIN DEHYDROGENASE_REDUCTASE FAMILY PROTEIN"/>
    <property type="match status" value="1"/>
</dbReference>
<sequence>MSFRLEGRTALVVGGTSGIGLGIARRLEAAGSEVHITGTRNVEDYGDGVTGLTCHRLDVVDDAAVAELAGQLEVLDILVYSAGTVAYRRAEYDIATFRQVVEVNLIGAMSCCTAFHRTLARAADAAVLLVGSTSSFIATPGQPAYGASKGALVTLVKSLAKAWAHDGIRVNGLAPGLVDTKLTTASRDNARAYAASLERIPLGRWGTPEEMGEAATFLVSPLASYITGQMLLVDGGTTLL</sequence>
<dbReference type="PANTHER" id="PTHR42760">
    <property type="entry name" value="SHORT-CHAIN DEHYDROGENASES/REDUCTASES FAMILY MEMBER"/>
    <property type="match status" value="1"/>
</dbReference>
<evidence type="ECO:0000256" key="1">
    <source>
        <dbReference type="ARBA" id="ARBA00006484"/>
    </source>
</evidence>
<protein>
    <submittedName>
        <fullName evidence="2">SDR family oxidoreductase</fullName>
    </submittedName>
</protein>
<comment type="caution">
    <text evidence="2">The sequence shown here is derived from an EMBL/GenBank/DDBJ whole genome shotgun (WGS) entry which is preliminary data.</text>
</comment>
<reference evidence="2 3" key="1">
    <citation type="journal article" date="2019" name="Int. J. Syst. Evol. Microbiol.">
        <title>The Global Catalogue of Microorganisms (GCM) 10K type strain sequencing project: providing services to taxonomists for standard genome sequencing and annotation.</title>
        <authorList>
            <consortium name="The Broad Institute Genomics Platform"/>
            <consortium name="The Broad Institute Genome Sequencing Center for Infectious Disease"/>
            <person name="Wu L."/>
            <person name="Ma J."/>
        </authorList>
    </citation>
    <scope>NUCLEOTIDE SEQUENCE [LARGE SCALE GENOMIC DNA]</scope>
    <source>
        <strain evidence="2 3">JCM 10671</strain>
    </source>
</reference>
<dbReference type="EMBL" id="BAAAHE010000008">
    <property type="protein sequence ID" value="GAA0612138.1"/>
    <property type="molecule type" value="Genomic_DNA"/>
</dbReference>
<dbReference type="InterPro" id="IPR020904">
    <property type="entry name" value="Sc_DH/Rdtase_CS"/>
</dbReference>
<keyword evidence="3" id="KW-1185">Reference proteome</keyword>
<dbReference type="SUPFAM" id="SSF51735">
    <property type="entry name" value="NAD(P)-binding Rossmann-fold domains"/>
    <property type="match status" value="1"/>
</dbReference>
<dbReference type="Pfam" id="PF13561">
    <property type="entry name" value="adh_short_C2"/>
    <property type="match status" value="1"/>
</dbReference>
<comment type="similarity">
    <text evidence="1">Belongs to the short-chain dehydrogenases/reductases (SDR) family.</text>
</comment>
<dbReference type="Gene3D" id="3.40.50.720">
    <property type="entry name" value="NAD(P)-binding Rossmann-like Domain"/>
    <property type="match status" value="1"/>
</dbReference>
<dbReference type="PROSITE" id="PS00061">
    <property type="entry name" value="ADH_SHORT"/>
    <property type="match status" value="1"/>
</dbReference>
<gene>
    <name evidence="2" type="ORF">GCM10009547_12710</name>
</gene>
<organism evidence="2 3">
    <name type="scientific">Sporichthya brevicatena</name>
    <dbReference type="NCBI Taxonomy" id="171442"/>
    <lineage>
        <taxon>Bacteria</taxon>
        <taxon>Bacillati</taxon>
        <taxon>Actinomycetota</taxon>
        <taxon>Actinomycetes</taxon>
        <taxon>Sporichthyales</taxon>
        <taxon>Sporichthyaceae</taxon>
        <taxon>Sporichthya</taxon>
    </lineage>
</organism>
<dbReference type="RefSeq" id="WP_344602780.1">
    <property type="nucleotide sequence ID" value="NZ_BAAAHE010000008.1"/>
</dbReference>
<dbReference type="PRINTS" id="PR00081">
    <property type="entry name" value="GDHRDH"/>
</dbReference>
<dbReference type="InterPro" id="IPR036291">
    <property type="entry name" value="NAD(P)-bd_dom_sf"/>
</dbReference>
<accession>A0ABN1GIC8</accession>
<evidence type="ECO:0000313" key="2">
    <source>
        <dbReference type="EMBL" id="GAA0612138.1"/>
    </source>
</evidence>
<name>A0ABN1GIC8_9ACTN</name>
<dbReference type="InterPro" id="IPR002347">
    <property type="entry name" value="SDR_fam"/>
</dbReference>
<evidence type="ECO:0000313" key="3">
    <source>
        <dbReference type="Proteomes" id="UP001500957"/>
    </source>
</evidence>